<dbReference type="Proteomes" id="UP001375539">
    <property type="component" value="Unassembled WGS sequence"/>
</dbReference>
<evidence type="ECO:0000313" key="1">
    <source>
        <dbReference type="EMBL" id="MEJ8657527.1"/>
    </source>
</evidence>
<evidence type="ECO:0000313" key="2">
    <source>
        <dbReference type="Proteomes" id="UP001375539"/>
    </source>
</evidence>
<name>A0ACC6QI99_9ACTN</name>
<proteinExistence type="predicted"/>
<protein>
    <submittedName>
        <fullName evidence="1">SGNH/GDSL hydrolase family protein</fullName>
    </submittedName>
</protein>
<keyword evidence="2" id="KW-1185">Reference proteome</keyword>
<comment type="caution">
    <text evidence="1">The sequence shown here is derived from an EMBL/GenBank/DDBJ whole genome shotgun (WGS) entry which is preliminary data.</text>
</comment>
<dbReference type="EMBL" id="JBBKAI010000002">
    <property type="protein sequence ID" value="MEJ8657527.1"/>
    <property type="molecule type" value="Genomic_DNA"/>
</dbReference>
<accession>A0ACC6QI99</accession>
<reference evidence="1" key="1">
    <citation type="submission" date="2024-03" db="EMBL/GenBank/DDBJ databases">
        <title>Novel Streptomyces species of biotechnological and ecological value are a feature of Machair soil.</title>
        <authorList>
            <person name="Prole J.R."/>
            <person name="Goodfellow M."/>
            <person name="Allenby N."/>
            <person name="Ward A.C."/>
        </authorList>
    </citation>
    <scope>NUCLEOTIDE SEQUENCE</scope>
    <source>
        <strain evidence="1">MS1.AVA.4</strain>
    </source>
</reference>
<keyword evidence="1" id="KW-0378">Hydrolase</keyword>
<organism evidence="1 2">
    <name type="scientific">Streptomyces pratisoli</name>
    <dbReference type="NCBI Taxonomy" id="3139917"/>
    <lineage>
        <taxon>Bacteria</taxon>
        <taxon>Bacillati</taxon>
        <taxon>Actinomycetota</taxon>
        <taxon>Actinomycetes</taxon>
        <taxon>Kitasatosporales</taxon>
        <taxon>Streptomycetaceae</taxon>
        <taxon>Streptomyces</taxon>
    </lineage>
</organism>
<sequence length="453" mass="46516">MKTQRAGYGLFAALIALTLLICAAIIATFAVTGPDHGQPAPAGAAAGPGTDPAAGPGTAGPAGTRPGGATARAVDTGGWAGTWSAAPGEAGTGPAGPHSVRNVVHTSLGGDQARITLSNLFGTEPLRVAHASIAVAAASDGASVVAGTLREVLFAGRPSAIVPPGGHVVGDPAPLPVPQDGHLLVTLHVPASGPAGTVTLHERASQTSYLGPGDRTSDTDGSAFTHRTSAWHYLTAVDVHNPAARGAVVAIGDSLTDGAGSTPDTDRRWTDHLADRLHAGRWGYGVLNLGIGGNRLLQDGIGPSGLSRFERDVLDRSGARVVVIELGINDIIRPPRPADPAAITAGLRTLADQARAKGLRVVGTTLMPFEGHRRHTPELEAVREEVNQAVRAGRVFDDVIDFDRAVRDPYAPDRLLPAYDSGDHLHPNDAGYAQLARSVDLAVLIGERSAARL</sequence>
<gene>
    <name evidence="1" type="ORF">WKI58_13500</name>
</gene>